<keyword evidence="2" id="KW-1185">Reference proteome</keyword>
<dbReference type="eggNOG" id="KOG2668">
    <property type="taxonomic scope" value="Eukaryota"/>
</dbReference>
<evidence type="ECO:0000313" key="1">
    <source>
        <dbReference type="EMBL" id="ERN16430.1"/>
    </source>
</evidence>
<dbReference type="HOGENOM" id="CLU_2472090_0_0_1"/>
<accession>U5D2E8</accession>
<evidence type="ECO:0000313" key="2">
    <source>
        <dbReference type="Proteomes" id="UP000017836"/>
    </source>
</evidence>
<protein>
    <submittedName>
        <fullName evidence="1">Uncharacterized protein</fullName>
    </submittedName>
</protein>
<sequence length="88" mass="9817">MPYISGLALLKFQDQVKLNQFGLIVYNANFNVLVDIIVLECFSYLGQKSQVKAATQARFDISEASMKGKGVVDEKLNEGQTPTKCRED</sequence>
<gene>
    <name evidence="1" type="ORF">AMTR_s00052p00165290</name>
</gene>
<organism evidence="1 2">
    <name type="scientific">Amborella trichopoda</name>
    <dbReference type="NCBI Taxonomy" id="13333"/>
    <lineage>
        <taxon>Eukaryota</taxon>
        <taxon>Viridiplantae</taxon>
        <taxon>Streptophyta</taxon>
        <taxon>Embryophyta</taxon>
        <taxon>Tracheophyta</taxon>
        <taxon>Spermatophyta</taxon>
        <taxon>Magnoliopsida</taxon>
        <taxon>Amborellales</taxon>
        <taxon>Amborellaceae</taxon>
        <taxon>Amborella</taxon>
    </lineage>
</organism>
<dbReference type="EMBL" id="KI392446">
    <property type="protein sequence ID" value="ERN16430.1"/>
    <property type="molecule type" value="Genomic_DNA"/>
</dbReference>
<name>U5D2E8_AMBTC</name>
<dbReference type="Gramene" id="ERN16430">
    <property type="protein sequence ID" value="ERN16430"/>
    <property type="gene ID" value="AMTR_s00052p00165290"/>
</dbReference>
<proteinExistence type="predicted"/>
<dbReference type="Proteomes" id="UP000017836">
    <property type="component" value="Unassembled WGS sequence"/>
</dbReference>
<reference evidence="2" key="1">
    <citation type="journal article" date="2013" name="Science">
        <title>The Amborella genome and the evolution of flowering plants.</title>
        <authorList>
            <consortium name="Amborella Genome Project"/>
        </authorList>
    </citation>
    <scope>NUCLEOTIDE SEQUENCE [LARGE SCALE GENOMIC DNA]</scope>
</reference>
<dbReference type="AlphaFoldDB" id="U5D2E8"/>